<comment type="function">
    <text evidence="1">Alpha-L-fucosidase is responsible for hydrolyzing the alpha-1,6-linked fucose joined to the reducing-end N-acetylglucosamine of the carbohydrate moieties of glycoproteins.</text>
</comment>
<feature type="domain" description="Glycoside hydrolase family 29 N-terminal" evidence="8">
    <location>
        <begin position="10"/>
        <end position="325"/>
    </location>
</feature>
<proteinExistence type="inferred from homology"/>
<dbReference type="Pfam" id="PF01120">
    <property type="entry name" value="Alpha_L_fucos"/>
    <property type="match status" value="1"/>
</dbReference>
<dbReference type="AlphaFoldDB" id="A0A1J7BH70"/>
<dbReference type="GO" id="GO:0006004">
    <property type="term" value="P:fucose metabolic process"/>
    <property type="evidence" value="ECO:0007669"/>
    <property type="project" value="InterPro"/>
</dbReference>
<sequence>MTTTAAGRTDTTWFTEARFGLFVHWGIYSAAARHEWVKNRERLTDAQYQRYFDHFEPDLYDPEAWAEAAQRAGMRYTVLTTKHHDGFCLWDTEQTDYSAVHAPLCGRDLLRPFLDAFRSRGLRTGLYHSLIDWHHPDFPVDLMHPQRDDEEFIAATKGRDMAKYREYLHAQVTELLTRYGDISTMWFDFSYPGRGFNAKGRDDWGSAELAALVRRLQPGILINNRLDLLEEADFITPEQVQPVSAASGARGTQLPWEACQTLNGSWGYDRDNLDWKPSELLVRMLVDTVSKNGNLLLNVGPTGRGEFDPRALTRLREIGDWMRVHERSVIGAGEAAGLTAPTGCRYTRRGNRLYLHLMDWPMRHVHLEGLAGKVAYAQFLHDASEVKMLEPAPEWETNVSIHGIPSSSQTLELPIQRPDVAVPVIELFLKEG</sequence>
<dbReference type="PANTHER" id="PTHR10030">
    <property type="entry name" value="ALPHA-L-FUCOSIDASE"/>
    <property type="match status" value="1"/>
</dbReference>
<evidence type="ECO:0000259" key="8">
    <source>
        <dbReference type="Pfam" id="PF01120"/>
    </source>
</evidence>
<keyword evidence="5" id="KW-0378">Hydrolase</keyword>
<evidence type="ECO:0000256" key="2">
    <source>
        <dbReference type="ARBA" id="ARBA00007951"/>
    </source>
</evidence>
<dbReference type="InterPro" id="IPR000933">
    <property type="entry name" value="Glyco_hydro_29"/>
</dbReference>
<dbReference type="EC" id="3.2.1.51" evidence="3"/>
<dbReference type="STRING" id="1428644.BIV57_07860"/>
<accession>A0A1J7BH70</accession>
<dbReference type="InterPro" id="IPR017853">
    <property type="entry name" value="GH"/>
</dbReference>
<evidence type="ECO:0000256" key="3">
    <source>
        <dbReference type="ARBA" id="ARBA00012662"/>
    </source>
</evidence>
<dbReference type="PRINTS" id="PR00741">
    <property type="entry name" value="GLHYDRLASE29"/>
</dbReference>
<dbReference type="GO" id="GO:0005764">
    <property type="term" value="C:lysosome"/>
    <property type="evidence" value="ECO:0007669"/>
    <property type="project" value="TreeGrafter"/>
</dbReference>
<evidence type="ECO:0000256" key="7">
    <source>
        <dbReference type="PIRSR" id="PIRSR001092-1"/>
    </source>
</evidence>
<dbReference type="SUPFAM" id="SSF51445">
    <property type="entry name" value="(Trans)glycosidases"/>
    <property type="match status" value="1"/>
</dbReference>
<keyword evidence="4" id="KW-0732">Signal</keyword>
<dbReference type="PIRSF" id="PIRSF001092">
    <property type="entry name" value="Alpha-L-fucosidase"/>
    <property type="match status" value="1"/>
</dbReference>
<dbReference type="PANTHER" id="PTHR10030:SF37">
    <property type="entry name" value="ALPHA-L-FUCOSIDASE-RELATED"/>
    <property type="match status" value="1"/>
</dbReference>
<comment type="caution">
    <text evidence="9">The sequence shown here is derived from an EMBL/GenBank/DDBJ whole genome shotgun (WGS) entry which is preliminary data.</text>
</comment>
<dbReference type="Proteomes" id="UP000243342">
    <property type="component" value="Unassembled WGS sequence"/>
</dbReference>
<name>A0A1J7BH70_9ACTN</name>
<dbReference type="Gene3D" id="3.20.20.80">
    <property type="entry name" value="Glycosidases"/>
    <property type="match status" value="1"/>
</dbReference>
<dbReference type="SMART" id="SM00812">
    <property type="entry name" value="Alpha_L_fucos"/>
    <property type="match status" value="1"/>
</dbReference>
<evidence type="ECO:0000313" key="10">
    <source>
        <dbReference type="Proteomes" id="UP000243342"/>
    </source>
</evidence>
<dbReference type="EMBL" id="MLCF01000033">
    <property type="protein sequence ID" value="OIV38043.1"/>
    <property type="molecule type" value="Genomic_DNA"/>
</dbReference>
<comment type="similarity">
    <text evidence="2">Belongs to the glycosyl hydrolase 29 family.</text>
</comment>
<evidence type="ECO:0000256" key="4">
    <source>
        <dbReference type="ARBA" id="ARBA00022729"/>
    </source>
</evidence>
<keyword evidence="10" id="KW-1185">Reference proteome</keyword>
<evidence type="ECO:0000256" key="5">
    <source>
        <dbReference type="ARBA" id="ARBA00022801"/>
    </source>
</evidence>
<organism evidence="9 10">
    <name type="scientific">Mangrovactinospora gilvigrisea</name>
    <dbReference type="NCBI Taxonomy" id="1428644"/>
    <lineage>
        <taxon>Bacteria</taxon>
        <taxon>Bacillati</taxon>
        <taxon>Actinomycetota</taxon>
        <taxon>Actinomycetes</taxon>
        <taxon>Kitasatosporales</taxon>
        <taxon>Streptomycetaceae</taxon>
        <taxon>Mangrovactinospora</taxon>
    </lineage>
</organism>
<dbReference type="RefSeq" id="WP_071655990.1">
    <property type="nucleotide sequence ID" value="NZ_MLCF01000033.1"/>
</dbReference>
<evidence type="ECO:0000256" key="1">
    <source>
        <dbReference type="ARBA" id="ARBA00004071"/>
    </source>
</evidence>
<feature type="site" description="May be important for catalysis" evidence="7">
    <location>
        <position position="259"/>
    </location>
</feature>
<evidence type="ECO:0000256" key="6">
    <source>
        <dbReference type="ARBA" id="ARBA00023295"/>
    </source>
</evidence>
<reference evidence="9 10" key="1">
    <citation type="submission" date="2016-10" db="EMBL/GenBank/DDBJ databases">
        <title>Genome sequence of Streptomyces gilvigriseus MUSC 26.</title>
        <authorList>
            <person name="Lee L.-H."/>
            <person name="Ser H.-L."/>
        </authorList>
    </citation>
    <scope>NUCLEOTIDE SEQUENCE [LARGE SCALE GENOMIC DNA]</scope>
    <source>
        <strain evidence="9 10">MUSC 26</strain>
    </source>
</reference>
<dbReference type="InterPro" id="IPR016286">
    <property type="entry name" value="FUC_metazoa-typ"/>
</dbReference>
<evidence type="ECO:0000313" key="9">
    <source>
        <dbReference type="EMBL" id="OIV38043.1"/>
    </source>
</evidence>
<dbReference type="GO" id="GO:0016139">
    <property type="term" value="P:glycoside catabolic process"/>
    <property type="evidence" value="ECO:0007669"/>
    <property type="project" value="TreeGrafter"/>
</dbReference>
<protein>
    <recommendedName>
        <fullName evidence="3">alpha-L-fucosidase</fullName>
        <ecNumber evidence="3">3.2.1.51</ecNumber>
    </recommendedName>
</protein>
<dbReference type="InterPro" id="IPR057739">
    <property type="entry name" value="Glyco_hydro_29_N"/>
</dbReference>
<dbReference type="OrthoDB" id="5526311at2"/>
<gene>
    <name evidence="9" type="ORF">BIV57_07860</name>
</gene>
<keyword evidence="6" id="KW-0326">Glycosidase</keyword>
<dbReference type="GO" id="GO:0004560">
    <property type="term" value="F:alpha-L-fucosidase activity"/>
    <property type="evidence" value="ECO:0007669"/>
    <property type="project" value="InterPro"/>
</dbReference>